<accession>B2IDC4</accession>
<dbReference type="PROSITE" id="PS00082">
    <property type="entry name" value="EXTRADIOL_DIOXYGENAS"/>
    <property type="match status" value="1"/>
</dbReference>
<evidence type="ECO:0000256" key="8">
    <source>
        <dbReference type="RuleBase" id="RU000683"/>
    </source>
</evidence>
<dbReference type="InterPro" id="IPR000486">
    <property type="entry name" value="Xdiol_ring_cleave_dOase_1/2"/>
</dbReference>
<sequence length="134" mass="14850">MAVQLNHTIVWSSDQTMSARFLAEILGRPAPTRFGHFDVVELDNGVSLDFADAKGSIHPQHYAFLISDADFDAVLSRIRERGLEYWADPMRHRPGEINHNNGGRGVYFPDPDGHFLEVITRPYGSSAAEPVASG</sequence>
<proteinExistence type="inferred from homology"/>
<keyword evidence="7 8" id="KW-0408">Iron</keyword>
<dbReference type="CDD" id="cd08351">
    <property type="entry name" value="ChaP_like"/>
    <property type="match status" value="1"/>
</dbReference>
<reference evidence="10 11" key="2">
    <citation type="journal article" date="2010" name="J. Bacteriol.">
        <title>Complete genome sequence of Beijerinckia indica subsp. indica.</title>
        <authorList>
            <person name="Tamas I."/>
            <person name="Dedysh S.N."/>
            <person name="Liesack W."/>
            <person name="Stott M.B."/>
            <person name="Alam M."/>
            <person name="Murrell J.C."/>
            <person name="Dunfield P.F."/>
        </authorList>
    </citation>
    <scope>NUCLEOTIDE SEQUENCE [LARGE SCALE GENOMIC DNA]</scope>
    <source>
        <strain evidence="11">ATCC 9039 / DSM 1715 / NCIMB 8712</strain>
    </source>
</reference>
<dbReference type="AlphaFoldDB" id="B2IDC4"/>
<keyword evidence="6 8" id="KW-0560">Oxidoreductase</keyword>
<evidence type="ECO:0000313" key="11">
    <source>
        <dbReference type="Proteomes" id="UP000001695"/>
    </source>
</evidence>
<evidence type="ECO:0000256" key="1">
    <source>
        <dbReference type="ARBA" id="ARBA00001954"/>
    </source>
</evidence>
<dbReference type="eggNOG" id="COG0346">
    <property type="taxonomic scope" value="Bacteria"/>
</dbReference>
<evidence type="ECO:0000313" key="10">
    <source>
        <dbReference type="EMBL" id="ACB93976.1"/>
    </source>
</evidence>
<dbReference type="PROSITE" id="PS51819">
    <property type="entry name" value="VOC"/>
    <property type="match status" value="1"/>
</dbReference>
<evidence type="ECO:0000256" key="3">
    <source>
        <dbReference type="ARBA" id="ARBA00022723"/>
    </source>
</evidence>
<dbReference type="GO" id="GO:0008198">
    <property type="term" value="F:ferrous iron binding"/>
    <property type="evidence" value="ECO:0007669"/>
    <property type="project" value="InterPro"/>
</dbReference>
<dbReference type="GO" id="GO:0051213">
    <property type="term" value="F:dioxygenase activity"/>
    <property type="evidence" value="ECO:0007669"/>
    <property type="project" value="UniProtKB-KW"/>
</dbReference>
<dbReference type="Gene3D" id="3.10.180.10">
    <property type="entry name" value="2,3-Dihydroxybiphenyl 1,2-Dioxygenase, domain 1"/>
    <property type="match status" value="1"/>
</dbReference>
<dbReference type="Proteomes" id="UP000001695">
    <property type="component" value="Chromosome"/>
</dbReference>
<keyword evidence="5 8" id="KW-0223">Dioxygenase</keyword>
<evidence type="ECO:0000256" key="4">
    <source>
        <dbReference type="ARBA" id="ARBA00022797"/>
    </source>
</evidence>
<feature type="domain" description="VOC" evidence="9">
    <location>
        <begin position="4"/>
        <end position="121"/>
    </location>
</feature>
<dbReference type="EMBL" id="CP001016">
    <property type="protein sequence ID" value="ACB93976.1"/>
    <property type="molecule type" value="Genomic_DNA"/>
</dbReference>
<evidence type="ECO:0000256" key="7">
    <source>
        <dbReference type="ARBA" id="ARBA00023004"/>
    </source>
</evidence>
<reference evidence="11" key="1">
    <citation type="submission" date="2008-03" db="EMBL/GenBank/DDBJ databases">
        <title>Complete sequence of chromosome of Beijerinckia indica subsp. indica ATCC 9039.</title>
        <authorList>
            <consortium name="US DOE Joint Genome Institute"/>
            <person name="Copeland A."/>
            <person name="Lucas S."/>
            <person name="Lapidus A."/>
            <person name="Glavina del Rio T."/>
            <person name="Dalin E."/>
            <person name="Tice H."/>
            <person name="Bruce D."/>
            <person name="Goodwin L."/>
            <person name="Pitluck S."/>
            <person name="LaButti K."/>
            <person name="Schmutz J."/>
            <person name="Larimer F."/>
            <person name="Land M."/>
            <person name="Hauser L."/>
            <person name="Kyrpides N."/>
            <person name="Mikhailova N."/>
            <person name="Dunfield P.F."/>
            <person name="Dedysh S.N."/>
            <person name="Liesack W."/>
            <person name="Saw J.H."/>
            <person name="Alam M."/>
            <person name="Chen Y."/>
            <person name="Murrell J.C."/>
            <person name="Richardson P."/>
        </authorList>
    </citation>
    <scope>NUCLEOTIDE SEQUENCE [LARGE SCALE GENOMIC DNA]</scope>
    <source>
        <strain evidence="11">ATCC 9039 / DSM 1715 / NCIMB 8712</strain>
    </source>
</reference>
<dbReference type="InterPro" id="IPR004360">
    <property type="entry name" value="Glyas_Fos-R_dOase_dom"/>
</dbReference>
<evidence type="ECO:0000256" key="2">
    <source>
        <dbReference type="ARBA" id="ARBA00008784"/>
    </source>
</evidence>
<dbReference type="KEGG" id="bid:Bind_0322"/>
<dbReference type="STRING" id="395963.Bind_0322"/>
<evidence type="ECO:0000259" key="9">
    <source>
        <dbReference type="PROSITE" id="PS51819"/>
    </source>
</evidence>
<evidence type="ECO:0000256" key="6">
    <source>
        <dbReference type="ARBA" id="ARBA00023002"/>
    </source>
</evidence>
<dbReference type="HOGENOM" id="CLU_142293_0_0_5"/>
<organism evidence="10 11">
    <name type="scientific">Beijerinckia indica subsp. indica (strain ATCC 9039 / DSM 1715 / NCIMB 8712)</name>
    <dbReference type="NCBI Taxonomy" id="395963"/>
    <lineage>
        <taxon>Bacteria</taxon>
        <taxon>Pseudomonadati</taxon>
        <taxon>Pseudomonadota</taxon>
        <taxon>Alphaproteobacteria</taxon>
        <taxon>Hyphomicrobiales</taxon>
        <taxon>Beijerinckiaceae</taxon>
        <taxon>Beijerinckia</taxon>
    </lineage>
</organism>
<dbReference type="SUPFAM" id="SSF54593">
    <property type="entry name" value="Glyoxalase/Bleomycin resistance protein/Dihydroxybiphenyl dioxygenase"/>
    <property type="match status" value="1"/>
</dbReference>
<comment type="cofactor">
    <cofactor evidence="1 8">
        <name>Fe(2+)</name>
        <dbReference type="ChEBI" id="CHEBI:29033"/>
    </cofactor>
</comment>
<dbReference type="Pfam" id="PF00903">
    <property type="entry name" value="Glyoxalase"/>
    <property type="match status" value="1"/>
</dbReference>
<gene>
    <name evidence="10" type="ordered locus">Bind_0322</name>
</gene>
<name>B2IDC4_BEII9</name>
<keyword evidence="11" id="KW-1185">Reference proteome</keyword>
<keyword evidence="3" id="KW-0479">Metal-binding</keyword>
<comment type="similarity">
    <text evidence="2 8">Belongs to the extradiol ring-cleavage dioxygenase family.</text>
</comment>
<evidence type="ECO:0000256" key="5">
    <source>
        <dbReference type="ARBA" id="ARBA00022964"/>
    </source>
</evidence>
<dbReference type="OrthoDB" id="9798430at2"/>
<dbReference type="InterPro" id="IPR037523">
    <property type="entry name" value="VOC_core"/>
</dbReference>
<protein>
    <submittedName>
        <fullName evidence="10">Glyoxalase/bleomycin resistance protein/dioxygenase</fullName>
    </submittedName>
</protein>
<dbReference type="InterPro" id="IPR029068">
    <property type="entry name" value="Glyas_Bleomycin-R_OHBP_Dase"/>
</dbReference>
<keyword evidence="4 8" id="KW-0058">Aromatic hydrocarbons catabolism</keyword>